<dbReference type="AlphaFoldDB" id="A0A9D4UAJ6"/>
<name>A0A9D4UAJ6_ADICA</name>
<protein>
    <submittedName>
        <fullName evidence="1">Uncharacterized protein</fullName>
    </submittedName>
</protein>
<proteinExistence type="predicted"/>
<organism evidence="1 2">
    <name type="scientific">Adiantum capillus-veneris</name>
    <name type="common">Maidenhair fern</name>
    <dbReference type="NCBI Taxonomy" id="13818"/>
    <lineage>
        <taxon>Eukaryota</taxon>
        <taxon>Viridiplantae</taxon>
        <taxon>Streptophyta</taxon>
        <taxon>Embryophyta</taxon>
        <taxon>Tracheophyta</taxon>
        <taxon>Polypodiopsida</taxon>
        <taxon>Polypodiidae</taxon>
        <taxon>Polypodiales</taxon>
        <taxon>Pteridineae</taxon>
        <taxon>Pteridaceae</taxon>
        <taxon>Vittarioideae</taxon>
        <taxon>Adiantum</taxon>
    </lineage>
</organism>
<reference evidence="1" key="1">
    <citation type="submission" date="2021-01" db="EMBL/GenBank/DDBJ databases">
        <title>Adiantum capillus-veneris genome.</title>
        <authorList>
            <person name="Fang Y."/>
            <person name="Liao Q."/>
        </authorList>
    </citation>
    <scope>NUCLEOTIDE SEQUENCE</scope>
    <source>
        <strain evidence="1">H3</strain>
        <tissue evidence="1">Leaf</tissue>
    </source>
</reference>
<sequence length="102" mass="11642">MMTVRVPDYAFSWPHGKGMVQHTIPSRESCALAHNIHPDLNHKSIYRITKNLARSLRSFIHIVAIWIESVSQKDKTTYFLYVLILEKSCLPSSGCLFMGPLP</sequence>
<dbReference type="EMBL" id="JABFUD020000021">
    <property type="protein sequence ID" value="KAI5063644.1"/>
    <property type="molecule type" value="Genomic_DNA"/>
</dbReference>
<keyword evidence="2" id="KW-1185">Reference proteome</keyword>
<accession>A0A9D4UAJ6</accession>
<gene>
    <name evidence="1" type="ORF">GOP47_0022191</name>
</gene>
<dbReference type="Proteomes" id="UP000886520">
    <property type="component" value="Chromosome 21"/>
</dbReference>
<evidence type="ECO:0000313" key="2">
    <source>
        <dbReference type="Proteomes" id="UP000886520"/>
    </source>
</evidence>
<evidence type="ECO:0000313" key="1">
    <source>
        <dbReference type="EMBL" id="KAI5063644.1"/>
    </source>
</evidence>
<comment type="caution">
    <text evidence="1">The sequence shown here is derived from an EMBL/GenBank/DDBJ whole genome shotgun (WGS) entry which is preliminary data.</text>
</comment>